<dbReference type="KEGG" id="ptt:VY86_03990"/>
<proteinExistence type="predicted"/>
<dbReference type="OrthoDB" id="7219749at2"/>
<reference evidence="2 3" key="1">
    <citation type="journal article" date="2015" name="J. Biotechnol.">
        <title>Complete genome sequence of Photorhabdus temperata subsp. thracensis 39-8(T), an entomopathogenic bacterium for the improved commercial bioinsecticide.</title>
        <authorList>
            <person name="Kwak Y."/>
            <person name="Shin J.H."/>
        </authorList>
    </citation>
    <scope>NUCLEOTIDE SEQUENCE [LARGE SCALE GENOMIC DNA]</scope>
    <source>
        <strain evidence="2 3">DSM 15199</strain>
    </source>
</reference>
<dbReference type="PATRIC" id="fig|230089.6.peg.897"/>
<evidence type="ECO:0000256" key="1">
    <source>
        <dbReference type="ARBA" id="ARBA00022649"/>
    </source>
</evidence>
<dbReference type="STRING" id="230089.VY86_03990"/>
<dbReference type="InterPro" id="IPR009956">
    <property type="entry name" value="Post-segregation_anti-tox_CcdA"/>
</dbReference>
<dbReference type="Proteomes" id="UP000034866">
    <property type="component" value="Chromosome"/>
</dbReference>
<protein>
    <submittedName>
        <fullName evidence="2">Acetoacetyl-CoA synthase</fullName>
    </submittedName>
</protein>
<reference evidence="3" key="2">
    <citation type="submission" date="2015-03" db="EMBL/GenBank/DDBJ databases">
        <title>Genome sequence of Azospirillum thiophilum strain DSM 21654T.</title>
        <authorList>
            <person name="Kwak Y."/>
            <person name="Shin J.-H."/>
        </authorList>
    </citation>
    <scope>NUCLEOTIDE SEQUENCE [LARGE SCALE GENOMIC DNA]</scope>
    <source>
        <strain evidence="3">DSM 15199</strain>
    </source>
</reference>
<accession>A0A0F7LLB3</accession>
<keyword evidence="3" id="KW-1185">Reference proteome</keyword>
<keyword evidence="1" id="KW-1277">Toxin-antitoxin system</keyword>
<dbReference type="AlphaFoldDB" id="A0A0F7LLB3"/>
<name>A0A0F7LLB3_9GAMM</name>
<organism evidence="2 3">
    <name type="scientific">Photorhabdus thracensis</name>
    <dbReference type="NCBI Taxonomy" id="230089"/>
    <lineage>
        <taxon>Bacteria</taxon>
        <taxon>Pseudomonadati</taxon>
        <taxon>Pseudomonadota</taxon>
        <taxon>Gammaproteobacteria</taxon>
        <taxon>Enterobacterales</taxon>
        <taxon>Morganellaceae</taxon>
        <taxon>Photorhabdus</taxon>
    </lineage>
</organism>
<sequence length="64" mass="7249">MDLIEEAKALHMNLSATLKQALANAVSERKRQKWIEENKTGIEALNGFINEAGLFSDDERFRVS</sequence>
<evidence type="ECO:0000313" key="3">
    <source>
        <dbReference type="Proteomes" id="UP000034866"/>
    </source>
</evidence>
<gene>
    <name evidence="2" type="ORF">VY86_03990</name>
</gene>
<dbReference type="Pfam" id="PF07362">
    <property type="entry name" value="CcdA"/>
    <property type="match status" value="1"/>
</dbReference>
<dbReference type="EMBL" id="CP011104">
    <property type="protein sequence ID" value="AKH62627.1"/>
    <property type="molecule type" value="Genomic_DNA"/>
</dbReference>
<evidence type="ECO:0000313" key="2">
    <source>
        <dbReference type="EMBL" id="AKH62627.1"/>
    </source>
</evidence>